<feature type="transmembrane region" description="Helical" evidence="9">
    <location>
        <begin position="161"/>
        <end position="181"/>
    </location>
</feature>
<dbReference type="GO" id="GO:0020037">
    <property type="term" value="F:heme binding"/>
    <property type="evidence" value="ECO:0007669"/>
    <property type="project" value="InterPro"/>
</dbReference>
<keyword evidence="9" id="KW-1003">Cell membrane</keyword>
<proteinExistence type="inferred from homology"/>
<keyword evidence="9" id="KW-0813">Transport</keyword>
<gene>
    <name evidence="9" type="primary">ccmC</name>
    <name evidence="11" type="ORF">ZBT109_1782</name>
</gene>
<accession>A0A348HFY0</accession>
<keyword evidence="5 9" id="KW-0812">Transmembrane</keyword>
<dbReference type="GO" id="GO:0015232">
    <property type="term" value="F:heme transmembrane transporter activity"/>
    <property type="evidence" value="ECO:0007669"/>
    <property type="project" value="InterPro"/>
</dbReference>
<evidence type="ECO:0000256" key="1">
    <source>
        <dbReference type="ARBA" id="ARBA00002442"/>
    </source>
</evidence>
<dbReference type="InterPro" id="IPR002541">
    <property type="entry name" value="Cyt_c_assembly"/>
</dbReference>
<evidence type="ECO:0000313" key="12">
    <source>
        <dbReference type="Proteomes" id="UP000267342"/>
    </source>
</evidence>
<keyword evidence="8 9" id="KW-0472">Membrane</keyword>
<comment type="subcellular location">
    <subcellularLocation>
        <location evidence="9">Cell inner membrane</location>
    </subcellularLocation>
    <subcellularLocation>
        <location evidence="2">Membrane</location>
        <topology evidence="2">Multi-pass membrane protein</topology>
    </subcellularLocation>
</comment>
<comment type="similarity">
    <text evidence="3 9">Belongs to the CcmC/CycZ/HelC family.</text>
</comment>
<dbReference type="EMBL" id="AP018933">
    <property type="protein sequence ID" value="BBG30532.1"/>
    <property type="molecule type" value="Genomic_DNA"/>
</dbReference>
<feature type="transmembrane region" description="Helical" evidence="9">
    <location>
        <begin position="201"/>
        <end position="222"/>
    </location>
</feature>
<evidence type="ECO:0000256" key="5">
    <source>
        <dbReference type="ARBA" id="ARBA00022692"/>
    </source>
</evidence>
<evidence type="ECO:0000313" key="11">
    <source>
        <dbReference type="EMBL" id="BBG30532.1"/>
    </source>
</evidence>
<sequence>MWHYLHQWASPKWFYQRSGRWLPWLAALTLLTLAVGSIWGLVIAPPDYQQHDSMRIMYVHVPTAILSESVYLLMALCSAVFLIWRIKLADMLASVMAPFGAAMAFLALFTGAVWGIPTWGTWWTWDARLTSMLVLLFLYLGVIALRGAFQQMLAGARAAGIIALVGLVNLPIIKYSVVWWNTLHQASSFSIAHKPAMPASMWLPLLVMIVGSYLFMVTLIMMRTRSEILRREAGMAWVKQLAQAPMSKEDAA</sequence>
<dbReference type="Proteomes" id="UP000267342">
    <property type="component" value="Chromosome"/>
</dbReference>
<dbReference type="InterPro" id="IPR003557">
    <property type="entry name" value="Cyt_c_biogenesis_CcmC"/>
</dbReference>
<evidence type="ECO:0000256" key="7">
    <source>
        <dbReference type="ARBA" id="ARBA00022989"/>
    </source>
</evidence>
<reference evidence="11 12" key="1">
    <citation type="submission" date="2018-09" db="EMBL/GenBank/DDBJ databases">
        <title>Zymobacter palmae IAM14233 (=T109) whole genome analysis.</title>
        <authorList>
            <person name="Yanase H."/>
        </authorList>
    </citation>
    <scope>NUCLEOTIDE SEQUENCE [LARGE SCALE GENOMIC DNA]</scope>
    <source>
        <strain evidence="11 12">IAM14233</strain>
    </source>
</reference>
<dbReference type="PANTHER" id="PTHR30071:SF1">
    <property type="entry name" value="CYTOCHROME B_B6 PROTEIN-RELATED"/>
    <property type="match status" value="1"/>
</dbReference>
<name>A0A348HFY0_9GAMM</name>
<keyword evidence="7 9" id="KW-1133">Transmembrane helix</keyword>
<evidence type="ECO:0000256" key="6">
    <source>
        <dbReference type="ARBA" id="ARBA00022748"/>
    </source>
</evidence>
<organism evidence="11 12">
    <name type="scientific">Zymobacter palmae</name>
    <dbReference type="NCBI Taxonomy" id="33074"/>
    <lineage>
        <taxon>Bacteria</taxon>
        <taxon>Pseudomonadati</taxon>
        <taxon>Pseudomonadota</taxon>
        <taxon>Gammaproteobacteria</taxon>
        <taxon>Oceanospirillales</taxon>
        <taxon>Halomonadaceae</taxon>
        <taxon>Zymobacter group</taxon>
        <taxon>Zymobacter</taxon>
    </lineage>
</organism>
<keyword evidence="9" id="KW-0997">Cell inner membrane</keyword>
<dbReference type="Pfam" id="PF01578">
    <property type="entry name" value="Cytochrom_C_asm"/>
    <property type="match status" value="1"/>
</dbReference>
<dbReference type="GO" id="GO:0005886">
    <property type="term" value="C:plasma membrane"/>
    <property type="evidence" value="ECO:0007669"/>
    <property type="project" value="UniProtKB-SubCell"/>
</dbReference>
<protein>
    <recommendedName>
        <fullName evidence="4 9">Heme exporter protein C</fullName>
    </recommendedName>
    <alternativeName>
        <fullName evidence="9">Cytochrome c-type biogenesis protein</fullName>
    </alternativeName>
</protein>
<keyword evidence="6 9" id="KW-0201">Cytochrome c-type biogenesis</keyword>
<dbReference type="InterPro" id="IPR045062">
    <property type="entry name" value="Cyt_c_biogenesis_CcsA/CcmC"/>
</dbReference>
<dbReference type="GO" id="GO:0017004">
    <property type="term" value="P:cytochrome complex assembly"/>
    <property type="evidence" value="ECO:0007669"/>
    <property type="project" value="UniProtKB-KW"/>
</dbReference>
<dbReference type="OrthoDB" id="9778550at2"/>
<feature type="transmembrane region" description="Helical" evidence="9">
    <location>
        <begin position="64"/>
        <end position="84"/>
    </location>
</feature>
<evidence type="ECO:0000256" key="8">
    <source>
        <dbReference type="ARBA" id="ARBA00023136"/>
    </source>
</evidence>
<feature type="transmembrane region" description="Helical" evidence="9">
    <location>
        <begin position="129"/>
        <end position="149"/>
    </location>
</feature>
<feature type="transmembrane region" description="Helical" evidence="9">
    <location>
        <begin position="96"/>
        <end position="117"/>
    </location>
</feature>
<evidence type="ECO:0000256" key="9">
    <source>
        <dbReference type="RuleBase" id="RU364092"/>
    </source>
</evidence>
<dbReference type="PANTHER" id="PTHR30071">
    <property type="entry name" value="HEME EXPORTER PROTEIN C"/>
    <property type="match status" value="1"/>
</dbReference>
<evidence type="ECO:0000256" key="2">
    <source>
        <dbReference type="ARBA" id="ARBA00004141"/>
    </source>
</evidence>
<dbReference type="KEGG" id="zpl:ZBT109_1782"/>
<comment type="function">
    <text evidence="1 9">Required for the export of heme to the periplasm for the biogenesis of c-type cytochromes.</text>
</comment>
<dbReference type="RefSeq" id="WP_027706040.1">
    <property type="nucleotide sequence ID" value="NZ_AP018933.1"/>
</dbReference>
<dbReference type="AlphaFoldDB" id="A0A348HFY0"/>
<keyword evidence="12" id="KW-1185">Reference proteome</keyword>
<dbReference type="STRING" id="1123510.GCA_000620025_00966"/>
<evidence type="ECO:0000256" key="4">
    <source>
        <dbReference type="ARBA" id="ARBA00016463"/>
    </source>
</evidence>
<dbReference type="NCBIfam" id="TIGR01191">
    <property type="entry name" value="ccmC"/>
    <property type="match status" value="1"/>
</dbReference>
<feature type="domain" description="Cytochrome c assembly protein" evidence="10">
    <location>
        <begin position="26"/>
        <end position="184"/>
    </location>
</feature>
<feature type="transmembrane region" description="Helical" evidence="9">
    <location>
        <begin position="21"/>
        <end position="44"/>
    </location>
</feature>
<dbReference type="PRINTS" id="PR01386">
    <property type="entry name" value="CCMCBIOGNSIS"/>
</dbReference>
<evidence type="ECO:0000256" key="3">
    <source>
        <dbReference type="ARBA" id="ARBA00005840"/>
    </source>
</evidence>
<evidence type="ECO:0000259" key="10">
    <source>
        <dbReference type="Pfam" id="PF01578"/>
    </source>
</evidence>